<accession>A0A3E4UGB5</accession>
<feature type="transmembrane region" description="Helical" evidence="1">
    <location>
        <begin position="145"/>
        <end position="166"/>
    </location>
</feature>
<evidence type="ECO:0000313" key="4">
    <source>
        <dbReference type="Proteomes" id="UP000261257"/>
    </source>
</evidence>
<evidence type="ECO:0000313" key="3">
    <source>
        <dbReference type="EMBL" id="RGM08420.1"/>
    </source>
</evidence>
<dbReference type="PANTHER" id="PTHR34978:SF3">
    <property type="entry name" value="SLR0241 PROTEIN"/>
    <property type="match status" value="1"/>
</dbReference>
<keyword evidence="1" id="KW-0472">Membrane</keyword>
<sequence length="672" mass="76432">MQKLFYLYLSVSLSASVIIAVLFLCRPLWKRRFSKSWQYYIWLLAVVRLLIPLSPSPGMIGRAADWGTERLAAGVSAAMASEDQYSPVPVSPVPVSTVPVFPMDDGYTQPKAEMSDPEEPFTAGDSGPQKPFSNPVAMAAVGSQAFSFLWVIWFIPALLIFCRQIFAYRRCLKLLRSVTVSAEDTAAAGICRSVALELKIRRRIPVYYCKETFSPMLAGILKPCILLPEIDLMPSELYDIFRHELIHYKRKDILYKWMIQLAVSIHWFNPLVYFMRRECDHACELSCDEKAISGLSAEQRMAYGDTLLFSLKGTNGTAGHAVSMPLCENTHMLKERLEAVMKTRKTTRVQKMASLMITALLTGSLLALGGFSAGAQETGLQVQKSSERKDAWLNDSANPESKKWRHSFKVTGFFVNKYGIRLAWNNDSSLYQTTRQVTAGDVYTVSFIEEMKQYADDPEVLEAIRLAILEERKTEENSTNQWVTNFIMTNPVVVGVDGPYRETYDELAVKFYEGNKLDYYSAVLEKASKKTQNTMIDRAYQEKNIPCFSLSDELLTTEERHRYLKKAYQDDQVPFFSILMDETDGDLLKETGEQAYQDEKIAFFSILFSDLPEEDQIKYAYRAYEDGREQVFAIAAKALNSYQCEELAKRAYKEGKKSFLFLIPGADDDLDF</sequence>
<dbReference type="Pfam" id="PF05569">
    <property type="entry name" value="Peptidase_M56"/>
    <property type="match status" value="1"/>
</dbReference>
<evidence type="ECO:0000256" key="1">
    <source>
        <dbReference type="SAM" id="Phobius"/>
    </source>
</evidence>
<dbReference type="PANTHER" id="PTHR34978">
    <property type="entry name" value="POSSIBLE SENSOR-TRANSDUCER PROTEIN BLAR"/>
    <property type="match status" value="1"/>
</dbReference>
<name>A0A3E4UGB5_9FIRM</name>
<feature type="transmembrane region" description="Helical" evidence="1">
    <location>
        <begin position="6"/>
        <end position="25"/>
    </location>
</feature>
<dbReference type="CDD" id="cd07341">
    <property type="entry name" value="M56_BlaR1_MecR1_like"/>
    <property type="match status" value="1"/>
</dbReference>
<keyword evidence="1" id="KW-1133">Transmembrane helix</keyword>
<evidence type="ECO:0000259" key="2">
    <source>
        <dbReference type="Pfam" id="PF05569"/>
    </source>
</evidence>
<reference evidence="3 4" key="1">
    <citation type="submission" date="2018-08" db="EMBL/GenBank/DDBJ databases">
        <title>A genome reference for cultivated species of the human gut microbiota.</title>
        <authorList>
            <person name="Zou Y."/>
            <person name="Xue W."/>
            <person name="Luo G."/>
        </authorList>
    </citation>
    <scope>NUCLEOTIDE SEQUENCE [LARGE SCALE GENOMIC DNA]</scope>
    <source>
        <strain evidence="3 4">TF05-11AC</strain>
    </source>
</reference>
<organism evidence="3 4">
    <name type="scientific">Hungatella hathewayi</name>
    <dbReference type="NCBI Taxonomy" id="154046"/>
    <lineage>
        <taxon>Bacteria</taxon>
        <taxon>Bacillati</taxon>
        <taxon>Bacillota</taxon>
        <taxon>Clostridia</taxon>
        <taxon>Lachnospirales</taxon>
        <taxon>Lachnospiraceae</taxon>
        <taxon>Hungatella</taxon>
    </lineage>
</organism>
<proteinExistence type="predicted"/>
<feature type="domain" description="Peptidase M56" evidence="2">
    <location>
        <begin position="9"/>
        <end position="339"/>
    </location>
</feature>
<dbReference type="InterPro" id="IPR008756">
    <property type="entry name" value="Peptidase_M56"/>
</dbReference>
<feature type="transmembrane region" description="Helical" evidence="1">
    <location>
        <begin position="37"/>
        <end position="54"/>
    </location>
</feature>
<gene>
    <name evidence="3" type="ORF">DXC39_00155</name>
</gene>
<dbReference type="Proteomes" id="UP000261257">
    <property type="component" value="Unassembled WGS sequence"/>
</dbReference>
<dbReference type="InterPro" id="IPR052173">
    <property type="entry name" value="Beta-lactam_resp_regulator"/>
</dbReference>
<feature type="transmembrane region" description="Helical" evidence="1">
    <location>
        <begin position="352"/>
        <end position="375"/>
    </location>
</feature>
<comment type="caution">
    <text evidence="3">The sequence shown here is derived from an EMBL/GenBank/DDBJ whole genome shotgun (WGS) entry which is preliminary data.</text>
</comment>
<keyword evidence="1" id="KW-0812">Transmembrane</keyword>
<dbReference type="EMBL" id="QSSQ01000001">
    <property type="protein sequence ID" value="RGM08420.1"/>
    <property type="molecule type" value="Genomic_DNA"/>
</dbReference>
<dbReference type="RefSeq" id="WP_117620763.1">
    <property type="nucleotide sequence ID" value="NZ_QRQF01000001.1"/>
</dbReference>
<protein>
    <recommendedName>
        <fullName evidence="2">Peptidase M56 domain-containing protein</fullName>
    </recommendedName>
</protein>
<dbReference type="AlphaFoldDB" id="A0A3E4UGB5"/>